<dbReference type="Proteomes" id="UP000887013">
    <property type="component" value="Unassembled WGS sequence"/>
</dbReference>
<sequence length="118" mass="13570">MGKPCSMWDGKNMKEAVGKVRTKEMITREEVKDILFPKSTLSDKLRGFTENKYAYVEVKQRLGFVKIFFKNLQTPGTEKGRENDFSPFARRQPCLILKRSWLLSNIQANSSKMAGGNF</sequence>
<name>A0A8X6U7A9_NEPPI</name>
<protein>
    <submittedName>
        <fullName evidence="1">Uncharacterized protein</fullName>
    </submittedName>
</protein>
<dbReference type="AlphaFoldDB" id="A0A8X6U7A9"/>
<evidence type="ECO:0000313" key="2">
    <source>
        <dbReference type="Proteomes" id="UP000887013"/>
    </source>
</evidence>
<organism evidence="1 2">
    <name type="scientific">Nephila pilipes</name>
    <name type="common">Giant wood spider</name>
    <name type="synonym">Nephila maculata</name>
    <dbReference type="NCBI Taxonomy" id="299642"/>
    <lineage>
        <taxon>Eukaryota</taxon>
        <taxon>Metazoa</taxon>
        <taxon>Ecdysozoa</taxon>
        <taxon>Arthropoda</taxon>
        <taxon>Chelicerata</taxon>
        <taxon>Arachnida</taxon>
        <taxon>Araneae</taxon>
        <taxon>Araneomorphae</taxon>
        <taxon>Entelegynae</taxon>
        <taxon>Araneoidea</taxon>
        <taxon>Nephilidae</taxon>
        <taxon>Nephila</taxon>
    </lineage>
</organism>
<proteinExistence type="predicted"/>
<evidence type="ECO:0000313" key="1">
    <source>
        <dbReference type="EMBL" id="GFT99385.1"/>
    </source>
</evidence>
<dbReference type="EMBL" id="BMAW01026907">
    <property type="protein sequence ID" value="GFT99385.1"/>
    <property type="molecule type" value="Genomic_DNA"/>
</dbReference>
<gene>
    <name evidence="1" type="ORF">NPIL_165631</name>
</gene>
<keyword evidence="2" id="KW-1185">Reference proteome</keyword>
<comment type="caution">
    <text evidence="1">The sequence shown here is derived from an EMBL/GenBank/DDBJ whole genome shotgun (WGS) entry which is preliminary data.</text>
</comment>
<reference evidence="1" key="1">
    <citation type="submission" date="2020-08" db="EMBL/GenBank/DDBJ databases">
        <title>Multicomponent nature underlies the extraordinary mechanical properties of spider dragline silk.</title>
        <authorList>
            <person name="Kono N."/>
            <person name="Nakamura H."/>
            <person name="Mori M."/>
            <person name="Yoshida Y."/>
            <person name="Ohtoshi R."/>
            <person name="Malay A.D."/>
            <person name="Moran D.A.P."/>
            <person name="Tomita M."/>
            <person name="Numata K."/>
            <person name="Arakawa K."/>
        </authorList>
    </citation>
    <scope>NUCLEOTIDE SEQUENCE</scope>
</reference>
<accession>A0A8X6U7A9</accession>